<keyword evidence="2 6" id="KW-0479">Metal-binding</keyword>
<dbReference type="RefSeq" id="XP_003505917.1">
    <property type="nucleotide sequence ID" value="XM_003505869.4"/>
</dbReference>
<dbReference type="InterPro" id="IPR000571">
    <property type="entry name" value="Znf_CCCH"/>
</dbReference>
<dbReference type="RefSeq" id="XP_027244432.1">
    <property type="nucleotide sequence ID" value="XM_027388631.2"/>
</dbReference>
<dbReference type="GeneID" id="100757039"/>
<dbReference type="CTD" id="80742"/>
<accession>A0A9J7EVU6</accession>
<feature type="compositionally biased region" description="Pro residues" evidence="7">
    <location>
        <begin position="197"/>
        <end position="208"/>
    </location>
</feature>
<gene>
    <name evidence="10" type="primary">Prr3</name>
</gene>
<evidence type="ECO:0000313" key="10">
    <source>
        <dbReference type="RefSeq" id="XP_027244432.1"/>
    </source>
</evidence>
<dbReference type="SMART" id="SM00356">
    <property type="entry name" value="ZnF_C3H1"/>
    <property type="match status" value="1"/>
</dbReference>
<protein>
    <recommendedName>
        <fullName evidence="1">Proline-rich protein 3</fullName>
    </recommendedName>
    <alternativeName>
        <fullName evidence="5">MHC class I region proline-rich protein CAT56</fullName>
    </alternativeName>
</protein>
<feature type="domain" description="C3H1-type" evidence="8">
    <location>
        <begin position="283"/>
        <end position="311"/>
    </location>
</feature>
<evidence type="ECO:0000256" key="6">
    <source>
        <dbReference type="PROSITE-ProRule" id="PRU00723"/>
    </source>
</evidence>
<evidence type="ECO:0000256" key="3">
    <source>
        <dbReference type="ARBA" id="ARBA00022771"/>
    </source>
</evidence>
<keyword evidence="4 6" id="KW-0862">Zinc</keyword>
<evidence type="ECO:0000256" key="2">
    <source>
        <dbReference type="ARBA" id="ARBA00022723"/>
    </source>
</evidence>
<dbReference type="GO" id="GO:0003723">
    <property type="term" value="F:RNA binding"/>
    <property type="evidence" value="ECO:0007669"/>
    <property type="project" value="TreeGrafter"/>
</dbReference>
<sequence>MVIGRPDVATLGCDGPLARRGRPQVRQGCASPWRGGGGALPRGEEEERTTWASKPAEPPREPRGERGPQATLWRRIPAGGGGTKAWVSQPTAPPGSGNRGSVPLPHCPPSPAAAIAAATMPKRKKQNQQQPPPPPPQPARWDRDEPGDDDDDEEEEGEEESPIGPPSLLGPPPMANGKPGDPKSALHRGPPGSRGPMIPPLLSLPPPLRGRGPIRGGLGPRCSPYGHGWWGVNPEPPFPRPGYGGPFRESFHTEPRNPQRFKSWSLTKTIYPPKDGPHMIEDKSDRPVCRHFSKKGHCRYEDLCAFYHPGVNGPPL</sequence>
<evidence type="ECO:0000259" key="8">
    <source>
        <dbReference type="PROSITE" id="PS50103"/>
    </source>
</evidence>
<keyword evidence="9" id="KW-1185">Reference proteome</keyword>
<evidence type="ECO:0000256" key="7">
    <source>
        <dbReference type="SAM" id="MobiDB-lite"/>
    </source>
</evidence>
<evidence type="ECO:0000313" key="9">
    <source>
        <dbReference type="Proteomes" id="UP001108280"/>
    </source>
</evidence>
<dbReference type="Proteomes" id="UP001108280">
    <property type="component" value="Chromosome 1"/>
</dbReference>
<feature type="compositionally biased region" description="Pro residues" evidence="7">
    <location>
        <begin position="163"/>
        <end position="174"/>
    </location>
</feature>
<dbReference type="KEGG" id="cge:100757039"/>
<dbReference type="SUPFAM" id="SSF90229">
    <property type="entry name" value="CCCH zinc finger"/>
    <property type="match status" value="1"/>
</dbReference>
<dbReference type="PANTHER" id="PTHR47398">
    <property type="entry name" value="PROLINE-RICH PROTEIN 3"/>
    <property type="match status" value="1"/>
</dbReference>
<feature type="compositionally biased region" description="Basic and acidic residues" evidence="7">
    <location>
        <begin position="57"/>
        <end position="66"/>
    </location>
</feature>
<reference evidence="9" key="1">
    <citation type="journal article" date="2018" name="Biotechnol. Bioeng.">
        <title>A reference genome of the Chinese hamster based on a hybrid assembly strategy.</title>
        <authorList>
            <person name="Rupp O."/>
            <person name="MacDonald M.L."/>
            <person name="Li S."/>
            <person name="Dhiman H."/>
            <person name="Polson S."/>
            <person name="Griep S."/>
            <person name="Heffner K."/>
            <person name="Hernandez I."/>
            <person name="Brinkrolf K."/>
            <person name="Jadhav V."/>
            <person name="Samoudi M."/>
            <person name="Hao H."/>
            <person name="Kingham B."/>
            <person name="Goesmann A."/>
            <person name="Betenbaugh M.J."/>
            <person name="Lewis N.E."/>
            <person name="Borth N."/>
            <person name="Lee K.H."/>
        </authorList>
    </citation>
    <scope>NUCLEOTIDE SEQUENCE [LARGE SCALE GENOMIC DNA]</scope>
    <source>
        <strain evidence="9">17A/GY</strain>
    </source>
</reference>
<evidence type="ECO:0000256" key="1">
    <source>
        <dbReference type="ARBA" id="ARBA00015542"/>
    </source>
</evidence>
<feature type="region of interest" description="Disordered" evidence="7">
    <location>
        <begin position="241"/>
        <end position="262"/>
    </location>
</feature>
<dbReference type="InterPro" id="IPR042805">
    <property type="entry name" value="PRR3"/>
</dbReference>
<reference evidence="9" key="2">
    <citation type="journal article" date="2020" name="Biotechnol. Bioeng.">
        <title>Chromosome-scale scaffolds for the Chinese hamster reference genome assembly to facilitate the study of the CHO epigenome.</title>
        <authorList>
            <person name="Hilliard W."/>
            <person name="MacDonald M."/>
            <person name="Lee K.H."/>
        </authorList>
    </citation>
    <scope>NUCLEOTIDE SEQUENCE [LARGE SCALE GENOMIC DNA]</scope>
    <source>
        <strain evidence="9">17A/GY</strain>
    </source>
</reference>
<dbReference type="PANTHER" id="PTHR47398:SF1">
    <property type="entry name" value="PROLINE-RICH PROTEIN 3-RELATED"/>
    <property type="match status" value="1"/>
</dbReference>
<dbReference type="AlphaFoldDB" id="A0A9J7EVU6"/>
<evidence type="ECO:0000256" key="4">
    <source>
        <dbReference type="ARBA" id="ARBA00022833"/>
    </source>
</evidence>
<reference evidence="10" key="3">
    <citation type="submission" date="2025-08" db="UniProtKB">
        <authorList>
            <consortium name="RefSeq"/>
        </authorList>
    </citation>
    <scope>IDENTIFICATION</scope>
    <source>
        <strain evidence="10">17A/GY</strain>
        <tissue evidence="10">Liver</tissue>
    </source>
</reference>
<feature type="zinc finger region" description="C3H1-type" evidence="6">
    <location>
        <begin position="283"/>
        <end position="311"/>
    </location>
</feature>
<dbReference type="PROSITE" id="PS50103">
    <property type="entry name" value="ZF_C3H1"/>
    <property type="match status" value="1"/>
</dbReference>
<feature type="compositionally biased region" description="Acidic residues" evidence="7">
    <location>
        <begin position="145"/>
        <end position="161"/>
    </location>
</feature>
<dbReference type="InterPro" id="IPR036855">
    <property type="entry name" value="Znf_CCCH_sf"/>
</dbReference>
<dbReference type="GO" id="GO:0008270">
    <property type="term" value="F:zinc ion binding"/>
    <property type="evidence" value="ECO:0007669"/>
    <property type="project" value="UniProtKB-KW"/>
</dbReference>
<name>A0A9J7EVU6_CRIGR</name>
<keyword evidence="3 6" id="KW-0863">Zinc-finger</keyword>
<dbReference type="OrthoDB" id="9837419at2759"/>
<feature type="region of interest" description="Disordered" evidence="7">
    <location>
        <begin position="1"/>
        <end position="219"/>
    </location>
</feature>
<dbReference type="Pfam" id="PF00642">
    <property type="entry name" value="zf-CCCH"/>
    <property type="match status" value="1"/>
</dbReference>
<evidence type="ECO:0000256" key="5">
    <source>
        <dbReference type="ARBA" id="ARBA00032452"/>
    </source>
</evidence>
<proteinExistence type="predicted"/>
<organism evidence="9 10">
    <name type="scientific">Cricetulus griseus</name>
    <name type="common">Chinese hamster</name>
    <name type="synonym">Cricetulus barabensis griseus</name>
    <dbReference type="NCBI Taxonomy" id="10029"/>
    <lineage>
        <taxon>Eukaryota</taxon>
        <taxon>Metazoa</taxon>
        <taxon>Chordata</taxon>
        <taxon>Craniata</taxon>
        <taxon>Vertebrata</taxon>
        <taxon>Euteleostomi</taxon>
        <taxon>Mammalia</taxon>
        <taxon>Eutheria</taxon>
        <taxon>Euarchontoglires</taxon>
        <taxon>Glires</taxon>
        <taxon>Rodentia</taxon>
        <taxon>Myomorpha</taxon>
        <taxon>Muroidea</taxon>
        <taxon>Cricetidae</taxon>
        <taxon>Cricetinae</taxon>
        <taxon>Cricetulus</taxon>
    </lineage>
</organism>